<keyword evidence="8" id="KW-1185">Reference proteome</keyword>
<protein>
    <submittedName>
        <fullName evidence="7">Uncharacterized protein</fullName>
    </submittedName>
</protein>
<gene>
    <name evidence="7" type="ORF">DPMN_134189</name>
</gene>
<dbReference type="Gene3D" id="1.10.533.10">
    <property type="entry name" value="Death Domain, Fas"/>
    <property type="match status" value="1"/>
</dbReference>
<proteinExistence type="inferred from homology"/>
<comment type="similarity">
    <text evidence="1 3">Belongs to the peptidase C14A family.</text>
</comment>
<evidence type="ECO:0000259" key="5">
    <source>
        <dbReference type="PROSITE" id="PS50207"/>
    </source>
</evidence>
<dbReference type="InterPro" id="IPR015917">
    <property type="entry name" value="Pept_C14A"/>
</dbReference>
<dbReference type="SMART" id="SM00115">
    <property type="entry name" value="CASc"/>
    <property type="match status" value="1"/>
</dbReference>
<dbReference type="InterPro" id="IPR002138">
    <property type="entry name" value="Pept_C14_p10"/>
</dbReference>
<dbReference type="Pfam" id="PF00656">
    <property type="entry name" value="Peptidase_C14"/>
    <property type="match status" value="1"/>
</dbReference>
<dbReference type="EMBL" id="JAIWYP010000006">
    <property type="protein sequence ID" value="KAH3805879.1"/>
    <property type="molecule type" value="Genomic_DNA"/>
</dbReference>
<dbReference type="InterPro" id="IPR001309">
    <property type="entry name" value="Pept_C14_p20"/>
</dbReference>
<dbReference type="InterPro" id="IPR011029">
    <property type="entry name" value="DEATH-like_dom_sf"/>
</dbReference>
<dbReference type="SUPFAM" id="SSF47986">
    <property type="entry name" value="DEATH domain"/>
    <property type="match status" value="1"/>
</dbReference>
<dbReference type="Proteomes" id="UP000828390">
    <property type="component" value="Unassembled WGS sequence"/>
</dbReference>
<organism evidence="7 8">
    <name type="scientific">Dreissena polymorpha</name>
    <name type="common">Zebra mussel</name>
    <name type="synonym">Mytilus polymorpha</name>
    <dbReference type="NCBI Taxonomy" id="45954"/>
    <lineage>
        <taxon>Eukaryota</taxon>
        <taxon>Metazoa</taxon>
        <taxon>Spiralia</taxon>
        <taxon>Lophotrochozoa</taxon>
        <taxon>Mollusca</taxon>
        <taxon>Bivalvia</taxon>
        <taxon>Autobranchia</taxon>
        <taxon>Heteroconchia</taxon>
        <taxon>Euheterodonta</taxon>
        <taxon>Imparidentia</taxon>
        <taxon>Neoheterodontei</taxon>
        <taxon>Myida</taxon>
        <taxon>Dreissenoidea</taxon>
        <taxon>Dreissenidae</taxon>
        <taxon>Dreissena</taxon>
    </lineage>
</organism>
<evidence type="ECO:0000259" key="6">
    <source>
        <dbReference type="PROSITE" id="PS50208"/>
    </source>
</evidence>
<dbReference type="OrthoDB" id="10036020at2759"/>
<dbReference type="PROSITE" id="PS50208">
    <property type="entry name" value="CASPASE_P20"/>
    <property type="match status" value="1"/>
</dbReference>
<dbReference type="Gene3D" id="3.40.50.1460">
    <property type="match status" value="1"/>
</dbReference>
<comment type="caution">
    <text evidence="7">The sequence shown here is derived from an EMBL/GenBank/DDBJ whole genome shotgun (WGS) entry which is preliminary data.</text>
</comment>
<dbReference type="GO" id="GO:0043067">
    <property type="term" value="P:regulation of programmed cell death"/>
    <property type="evidence" value="ECO:0007669"/>
    <property type="project" value="UniProtKB-ARBA"/>
</dbReference>
<reference evidence="7" key="2">
    <citation type="submission" date="2020-11" db="EMBL/GenBank/DDBJ databases">
        <authorList>
            <person name="McCartney M.A."/>
            <person name="Auch B."/>
            <person name="Kono T."/>
            <person name="Mallez S."/>
            <person name="Becker A."/>
            <person name="Gohl D.M."/>
            <person name="Silverstein K.A.T."/>
            <person name="Koren S."/>
            <person name="Bechman K.B."/>
            <person name="Herman A."/>
            <person name="Abrahante J.E."/>
            <person name="Garbe J."/>
        </authorList>
    </citation>
    <scope>NUCLEOTIDE SEQUENCE</scope>
    <source>
        <strain evidence="7">Duluth1</strain>
        <tissue evidence="7">Whole animal</tissue>
    </source>
</reference>
<keyword evidence="2" id="KW-0053">Apoptosis</keyword>
<sequence length="408" mass="45927">MAEIPDTVRERHVKLKTDIVAEFVTGSDEYNAFVEAFKAQGIPKGKLGNAKSLFDKFTLLESSGKLAPGNYDALINIASVSNCLDIVTLIRTADADIKSMLPDCPKDISGPSTSNGTRTKKRAAEDPPCRLEEPKKNRVSSLETDEEDPIRTRDLKGRSCYDYKDRRGYLLIINYTNGRNAADHDVKALKSFFRDEVHFEVDVNDKDLSLAELNEYLEAAKNKLNGVLGKNIYCFICAIMGHGNQNGIATTDDKFKSAEDIRMEFRNDTIPNYTGRPKIFLLQACRGSVRQDGVEIDEDDDKAENSEAEIDEDDIISKVPLDADTLLAFSTTPGYKSFRKTGGTSFRGSWFIQSCVQVFQEYYKSDHLEDMLITVRERVAELERPDDGKKQMPCVWSTLTRRLYLTKS</sequence>
<dbReference type="PRINTS" id="PR00376">
    <property type="entry name" value="IL1BCENZYME"/>
</dbReference>
<dbReference type="InterPro" id="IPR011600">
    <property type="entry name" value="Pept_C14_caspase"/>
</dbReference>
<evidence type="ECO:0000313" key="8">
    <source>
        <dbReference type="Proteomes" id="UP000828390"/>
    </source>
</evidence>
<evidence type="ECO:0000256" key="3">
    <source>
        <dbReference type="RuleBase" id="RU003971"/>
    </source>
</evidence>
<dbReference type="GO" id="GO:0005737">
    <property type="term" value="C:cytoplasm"/>
    <property type="evidence" value="ECO:0007669"/>
    <property type="project" value="UniProtKB-ARBA"/>
</dbReference>
<dbReference type="GO" id="GO:0004197">
    <property type="term" value="F:cysteine-type endopeptidase activity"/>
    <property type="evidence" value="ECO:0007669"/>
    <property type="project" value="InterPro"/>
</dbReference>
<feature type="domain" description="Caspase family p20" evidence="6">
    <location>
        <begin position="206"/>
        <end position="289"/>
    </location>
</feature>
<dbReference type="GO" id="GO:0006508">
    <property type="term" value="P:proteolysis"/>
    <property type="evidence" value="ECO:0007669"/>
    <property type="project" value="InterPro"/>
</dbReference>
<feature type="domain" description="Caspase family p10" evidence="5">
    <location>
        <begin position="315"/>
        <end position="407"/>
    </location>
</feature>
<evidence type="ECO:0000256" key="4">
    <source>
        <dbReference type="SAM" id="MobiDB-lite"/>
    </source>
</evidence>
<reference evidence="7" key="1">
    <citation type="journal article" date="2019" name="bioRxiv">
        <title>The Genome of the Zebra Mussel, Dreissena polymorpha: A Resource for Invasive Species Research.</title>
        <authorList>
            <person name="McCartney M.A."/>
            <person name="Auch B."/>
            <person name="Kono T."/>
            <person name="Mallez S."/>
            <person name="Zhang Y."/>
            <person name="Obille A."/>
            <person name="Becker A."/>
            <person name="Abrahante J.E."/>
            <person name="Garbe J."/>
            <person name="Badalamenti J.P."/>
            <person name="Herman A."/>
            <person name="Mangelson H."/>
            <person name="Liachko I."/>
            <person name="Sullivan S."/>
            <person name="Sone E.D."/>
            <person name="Koren S."/>
            <person name="Silverstein K.A.T."/>
            <person name="Beckman K.B."/>
            <person name="Gohl D.M."/>
        </authorList>
    </citation>
    <scope>NUCLEOTIDE SEQUENCE</scope>
    <source>
        <strain evidence="7">Duluth1</strain>
        <tissue evidence="7">Whole animal</tissue>
    </source>
</reference>
<dbReference type="GO" id="GO:0051604">
    <property type="term" value="P:protein maturation"/>
    <property type="evidence" value="ECO:0007669"/>
    <property type="project" value="UniProtKB-ARBA"/>
</dbReference>
<dbReference type="SUPFAM" id="SSF52129">
    <property type="entry name" value="Caspase-like"/>
    <property type="match status" value="1"/>
</dbReference>
<dbReference type="PROSITE" id="PS50207">
    <property type="entry name" value="CASPASE_P10"/>
    <property type="match status" value="1"/>
</dbReference>
<name>A0A9D4JDL8_DREPO</name>
<feature type="compositionally biased region" description="Basic and acidic residues" evidence="4">
    <location>
        <begin position="122"/>
        <end position="136"/>
    </location>
</feature>
<dbReference type="GO" id="GO:0006915">
    <property type="term" value="P:apoptotic process"/>
    <property type="evidence" value="ECO:0007669"/>
    <property type="project" value="UniProtKB-KW"/>
</dbReference>
<dbReference type="PANTHER" id="PTHR48169">
    <property type="entry name" value="DED DOMAIN-CONTAINING PROTEIN"/>
    <property type="match status" value="1"/>
</dbReference>
<evidence type="ECO:0000256" key="2">
    <source>
        <dbReference type="ARBA" id="ARBA00022703"/>
    </source>
</evidence>
<feature type="region of interest" description="Disordered" evidence="4">
    <location>
        <begin position="104"/>
        <end position="148"/>
    </location>
</feature>
<evidence type="ECO:0000313" key="7">
    <source>
        <dbReference type="EMBL" id="KAH3805879.1"/>
    </source>
</evidence>
<dbReference type="PANTHER" id="PTHR48169:SF7">
    <property type="entry name" value="CASPASE 10"/>
    <property type="match status" value="1"/>
</dbReference>
<dbReference type="AlphaFoldDB" id="A0A9D4JDL8"/>
<dbReference type="InterPro" id="IPR029030">
    <property type="entry name" value="Caspase-like_dom_sf"/>
</dbReference>
<evidence type="ECO:0000256" key="1">
    <source>
        <dbReference type="ARBA" id="ARBA00010134"/>
    </source>
</evidence>
<accession>A0A9D4JDL8</accession>